<name>A0A067QS30_ZOONE</name>
<accession>A0A067QS30</accession>
<dbReference type="InterPro" id="IPR021109">
    <property type="entry name" value="Peptidase_aspartic_dom_sf"/>
</dbReference>
<dbReference type="Proteomes" id="UP000027135">
    <property type="component" value="Unassembled WGS sequence"/>
</dbReference>
<organism evidence="1 2">
    <name type="scientific">Zootermopsis nevadensis</name>
    <name type="common">Dampwood termite</name>
    <dbReference type="NCBI Taxonomy" id="136037"/>
    <lineage>
        <taxon>Eukaryota</taxon>
        <taxon>Metazoa</taxon>
        <taxon>Ecdysozoa</taxon>
        <taxon>Arthropoda</taxon>
        <taxon>Hexapoda</taxon>
        <taxon>Insecta</taxon>
        <taxon>Pterygota</taxon>
        <taxon>Neoptera</taxon>
        <taxon>Polyneoptera</taxon>
        <taxon>Dictyoptera</taxon>
        <taxon>Blattodea</taxon>
        <taxon>Blattoidea</taxon>
        <taxon>Termitoidae</taxon>
        <taxon>Termopsidae</taxon>
        <taxon>Zootermopsis</taxon>
    </lineage>
</organism>
<evidence type="ECO:0000313" key="1">
    <source>
        <dbReference type="EMBL" id="KDQ93747.1"/>
    </source>
</evidence>
<evidence type="ECO:0000313" key="2">
    <source>
        <dbReference type="Proteomes" id="UP000027135"/>
    </source>
</evidence>
<proteinExistence type="predicted"/>
<dbReference type="EMBL" id="KK853721">
    <property type="protein sequence ID" value="KDQ93747.1"/>
    <property type="molecule type" value="Genomic_DNA"/>
</dbReference>
<reference evidence="1 2" key="1">
    <citation type="journal article" date="2014" name="Nat. Commun.">
        <title>Molecular traces of alternative social organization in a termite genome.</title>
        <authorList>
            <person name="Terrapon N."/>
            <person name="Li C."/>
            <person name="Robertson H.M."/>
            <person name="Ji L."/>
            <person name="Meng X."/>
            <person name="Booth W."/>
            <person name="Chen Z."/>
            <person name="Childers C.P."/>
            <person name="Glastad K.M."/>
            <person name="Gokhale K."/>
            <person name="Gowin J."/>
            <person name="Gronenberg W."/>
            <person name="Hermansen R.A."/>
            <person name="Hu H."/>
            <person name="Hunt B.G."/>
            <person name="Huylmans A.K."/>
            <person name="Khalil S.M."/>
            <person name="Mitchell R.D."/>
            <person name="Munoz-Torres M.C."/>
            <person name="Mustard J.A."/>
            <person name="Pan H."/>
            <person name="Reese J.T."/>
            <person name="Scharf M.E."/>
            <person name="Sun F."/>
            <person name="Vogel H."/>
            <person name="Xiao J."/>
            <person name="Yang W."/>
            <person name="Yang Z."/>
            <person name="Yang Z."/>
            <person name="Zhou J."/>
            <person name="Zhu J."/>
            <person name="Brent C.S."/>
            <person name="Elsik C.G."/>
            <person name="Goodisman M.A."/>
            <person name="Liberles D.A."/>
            <person name="Roe R.M."/>
            <person name="Vargo E.L."/>
            <person name="Vilcinskas A."/>
            <person name="Wang J."/>
            <person name="Bornberg-Bauer E."/>
            <person name="Korb J."/>
            <person name="Zhang G."/>
            <person name="Liebig J."/>
        </authorList>
    </citation>
    <scope>NUCLEOTIDE SEQUENCE [LARGE SCALE GENOMIC DNA]</scope>
    <source>
        <tissue evidence="1">Whole organism</tissue>
    </source>
</reference>
<dbReference type="Gene3D" id="2.40.70.10">
    <property type="entry name" value="Acid Proteases"/>
    <property type="match status" value="1"/>
</dbReference>
<dbReference type="InParanoid" id="A0A067QS30"/>
<sequence>MVEFEIEGDRFNQVFLVAPQLMVPMILGADFLNENKVVLNVAERSLQAERDGVVVRYKSNKGAGQDIARCNGRDPKDDGHYNEAYVNHTLVLDSGSQSQLQVDQPAAIRDCNHSQEGTEIGEEIEGEPPGVHVICSCCNRDCSYDCSERKIEINECGQVDPAKLEYGRRIDIDKGERQCNTNNSNTRAAPAERRNISSEGMSGIIEAQGNLSRLQKGQLSNVLVKYLNHFTFLGELCRRLTNLLEELLRSSREFGYCITEIN</sequence>
<dbReference type="AlphaFoldDB" id="A0A067QS30"/>
<protein>
    <submittedName>
        <fullName evidence="1">Uncharacterized protein</fullName>
    </submittedName>
</protein>
<gene>
    <name evidence="1" type="ORF">L798_06484</name>
</gene>
<keyword evidence="2" id="KW-1185">Reference proteome</keyword>